<evidence type="ECO:0000256" key="12">
    <source>
        <dbReference type="PIRSR" id="PIRSR001492-2"/>
    </source>
</evidence>
<evidence type="ECO:0000256" key="1">
    <source>
        <dbReference type="ARBA" id="ARBA00000370"/>
    </source>
</evidence>
<feature type="binding site" evidence="12">
    <location>
        <begin position="166"/>
        <end position="167"/>
    </location>
    <ligand>
        <name>substrate</name>
    </ligand>
</feature>
<feature type="binding site" evidence="12">
    <location>
        <position position="136"/>
    </location>
    <ligand>
        <name>substrate</name>
    </ligand>
</feature>
<feature type="binding site" evidence="13">
    <location>
        <position position="469"/>
    </location>
    <ligand>
        <name>Mn(2+)</name>
        <dbReference type="ChEBI" id="CHEBI:29035"/>
        <label>2</label>
    </ligand>
</feature>
<protein>
    <recommendedName>
        <fullName evidence="10">2,3-bisphosphoglycerate-independent phosphoglycerate mutase</fullName>
        <ecNumber evidence="10">5.4.2.12</ecNumber>
    </recommendedName>
</protein>
<feature type="domain" description="BPG-independent PGAM N-terminal" evidence="15">
    <location>
        <begin position="97"/>
        <end position="320"/>
    </location>
</feature>
<evidence type="ECO:0000256" key="4">
    <source>
        <dbReference type="ARBA" id="ARBA00004798"/>
    </source>
</evidence>
<dbReference type="GO" id="GO:0030145">
    <property type="term" value="F:manganese ion binding"/>
    <property type="evidence" value="ECO:0007669"/>
    <property type="project" value="InterPro"/>
</dbReference>
<dbReference type="PIRSF" id="PIRSF001492">
    <property type="entry name" value="IPGAM"/>
    <property type="match status" value="1"/>
</dbReference>
<keyword evidence="7" id="KW-0324">Glycolysis</keyword>
<dbReference type="Gene3D" id="3.40.1450.10">
    <property type="entry name" value="BPG-independent phosphoglycerate mutase, domain B"/>
    <property type="match status" value="1"/>
</dbReference>
<evidence type="ECO:0000259" key="14">
    <source>
        <dbReference type="Pfam" id="PF01676"/>
    </source>
</evidence>
<comment type="function">
    <text evidence="3">Catalyzes the interconversion of 2-phosphoglycerate and 3-phosphoglycerate.</text>
</comment>
<accession>A0A5R9GSZ3</accession>
<sequence length="556" mass="60541">MQHPPVETNHAILGSCPGPVLLLIMDGWGVGSGGPEDAIARANTPVFDRLWRDYAHTELMTHGHYVGLPSGKDMGGSEVGHLTMGAGQILDQGPTRINKAIADGSFYHSEALQQVLSIEQGAALHLLGLLSDGNIHSHLDHFKALIDIAFERGIRRLYVHALLDGRDVAIQSAQNYVAVLESVFATINSHEGFHYAFASGGGRERIIMDRDRDWSKVEAGWNLMVHGCGEARFPSMMAAIAYFRAQDAGLVDQDMPGFVIVGSDDVPVGTIRDGDAVVMVNFRGDRAIEVTEAFELDDFDGFDRGVRPDVIYAGMMVYDEDRNLPDLQLMGPTKVAEPFGKRVLEMGIRQFRLTETQKYPHVTFFFNGGYRQPLDPAMEDYILIQSDRGVSFADAPQMKSAEIADKAVELIESGRYGFGLINFANADMVGHCGKIEPAIAAIEAVDEAVGRIIDALQKCGGRALITADHGNAEEMQVFDKAGHAEASTKHSINPVPCILFDPTFDGSYSLRQPRDGDTTAIRPGLSHLAATLYAMMGQLPPADFNPSLIEPVSFLS</sequence>
<name>A0A5R9GSZ3_9PROT</name>
<dbReference type="EC" id="5.4.2.12" evidence="10"/>
<dbReference type="EMBL" id="VBRY01000001">
    <property type="protein sequence ID" value="TLS69276.1"/>
    <property type="molecule type" value="Genomic_DNA"/>
</dbReference>
<evidence type="ECO:0000256" key="6">
    <source>
        <dbReference type="ARBA" id="ARBA00022723"/>
    </source>
</evidence>
<keyword evidence="6 13" id="KW-0479">Metal-binding</keyword>
<dbReference type="SUPFAM" id="SSF64158">
    <property type="entry name" value="2,3-Bisphosphoglycerate-independent phosphoglycerate mutase, substrate-binding domain"/>
    <property type="match status" value="1"/>
</dbReference>
<evidence type="ECO:0000256" key="2">
    <source>
        <dbReference type="ARBA" id="ARBA00001936"/>
    </source>
</evidence>
<feature type="binding site" evidence="13">
    <location>
        <position position="77"/>
    </location>
    <ligand>
        <name>Mn(2+)</name>
        <dbReference type="ChEBI" id="CHEBI:29035"/>
        <label>2</label>
    </ligand>
</feature>
<keyword evidence="9 16" id="KW-0413">Isomerase</keyword>
<feature type="binding site" evidence="12">
    <location>
        <position position="358"/>
    </location>
    <ligand>
        <name>substrate</name>
    </ligand>
</feature>
<dbReference type="UniPathway" id="UPA00109">
    <property type="reaction ID" value="UER00186"/>
</dbReference>
<dbReference type="InterPro" id="IPR036646">
    <property type="entry name" value="PGAM_B_sf"/>
</dbReference>
<evidence type="ECO:0000256" key="8">
    <source>
        <dbReference type="ARBA" id="ARBA00023211"/>
    </source>
</evidence>
<feature type="binding site" evidence="13">
    <location>
        <position position="26"/>
    </location>
    <ligand>
        <name>Mn(2+)</name>
        <dbReference type="ChEBI" id="CHEBI:29035"/>
        <label>2</label>
    </ligand>
</feature>
<feature type="domain" description="Metalloenzyme" evidence="14">
    <location>
        <begin position="19"/>
        <end position="512"/>
    </location>
</feature>
<reference evidence="16 17" key="1">
    <citation type="journal article" date="2019" name="Appl. Environ. Microbiol.">
        <title>Environmental Evidence and Genomic Insight of Iron-oxidizing Bacteria Preference Towards More Corrosion Resistant Stainless Steel at Higher Salinities.</title>
        <authorList>
            <person name="Garrison C.E."/>
            <person name="Price K.A."/>
            <person name="Field E.K."/>
        </authorList>
    </citation>
    <scope>NUCLEOTIDE SEQUENCE [LARGE SCALE GENOMIC DNA]</scope>
    <source>
        <strain evidence="16 17">P3</strain>
    </source>
</reference>
<comment type="cofactor">
    <cofactor evidence="2">
        <name>Mn(2+)</name>
        <dbReference type="ChEBI" id="CHEBI:29035"/>
    </cofactor>
</comment>
<evidence type="ECO:0000256" key="13">
    <source>
        <dbReference type="PIRSR" id="PIRSR001492-3"/>
    </source>
</evidence>
<dbReference type="GO" id="GO:0006007">
    <property type="term" value="P:glucose catabolic process"/>
    <property type="evidence" value="ECO:0007669"/>
    <property type="project" value="InterPro"/>
</dbReference>
<dbReference type="InterPro" id="IPR011258">
    <property type="entry name" value="BPG-indep_PGM_N"/>
</dbReference>
<evidence type="ECO:0000256" key="9">
    <source>
        <dbReference type="ARBA" id="ARBA00023235"/>
    </source>
</evidence>
<dbReference type="AlphaFoldDB" id="A0A5R9GSZ3"/>
<evidence type="ECO:0000256" key="7">
    <source>
        <dbReference type="ARBA" id="ARBA00023152"/>
    </source>
</evidence>
<feature type="binding site" evidence="12">
    <location>
        <begin position="283"/>
        <end position="286"/>
    </location>
    <ligand>
        <name>substrate</name>
    </ligand>
</feature>
<feature type="binding site" evidence="13">
    <location>
        <position position="431"/>
    </location>
    <ligand>
        <name>Mn(2+)</name>
        <dbReference type="ChEBI" id="CHEBI:29035"/>
        <label>1</label>
    </ligand>
</feature>
<dbReference type="PANTHER" id="PTHR31637:SF0">
    <property type="entry name" value="2,3-BISPHOSPHOGLYCERATE-INDEPENDENT PHOSPHOGLYCERATE MUTASE"/>
    <property type="match status" value="1"/>
</dbReference>
<feature type="active site" description="Phosphoserine intermediate" evidence="11">
    <location>
        <position position="77"/>
    </location>
</feature>
<dbReference type="GO" id="GO:0004619">
    <property type="term" value="F:phosphoglycerate mutase activity"/>
    <property type="evidence" value="ECO:0007669"/>
    <property type="project" value="UniProtKB-UniRule"/>
</dbReference>
<proteinExistence type="inferred from homology"/>
<dbReference type="PANTHER" id="PTHR31637">
    <property type="entry name" value="2,3-BISPHOSPHOGLYCERATE-INDEPENDENT PHOSPHOGLYCERATE MUTASE"/>
    <property type="match status" value="1"/>
</dbReference>
<feature type="binding site" evidence="13">
    <location>
        <position position="490"/>
    </location>
    <ligand>
        <name>Mn(2+)</name>
        <dbReference type="ChEBI" id="CHEBI:29035"/>
        <label>1</label>
    </ligand>
</feature>
<evidence type="ECO:0000256" key="11">
    <source>
        <dbReference type="PIRSR" id="PIRSR001492-1"/>
    </source>
</evidence>
<feature type="binding site" evidence="12">
    <location>
        <position position="210"/>
    </location>
    <ligand>
        <name>substrate</name>
    </ligand>
</feature>
<evidence type="ECO:0000256" key="10">
    <source>
        <dbReference type="NCBIfam" id="TIGR01307"/>
    </source>
</evidence>
<dbReference type="InterPro" id="IPR006124">
    <property type="entry name" value="Metalloenzyme"/>
</dbReference>
<dbReference type="InterPro" id="IPR017850">
    <property type="entry name" value="Alkaline_phosphatase_core_sf"/>
</dbReference>
<evidence type="ECO:0000313" key="17">
    <source>
        <dbReference type="Proteomes" id="UP000306585"/>
    </source>
</evidence>
<evidence type="ECO:0000256" key="5">
    <source>
        <dbReference type="ARBA" id="ARBA00008819"/>
    </source>
</evidence>
<dbReference type="Pfam" id="PF01676">
    <property type="entry name" value="Metalloenzyme"/>
    <property type="match status" value="1"/>
</dbReference>
<feature type="binding site" evidence="13">
    <location>
        <position position="468"/>
    </location>
    <ligand>
        <name>Mn(2+)</name>
        <dbReference type="ChEBI" id="CHEBI:29035"/>
        <label>2</label>
    </ligand>
</feature>
<feature type="binding site" evidence="13">
    <location>
        <position position="427"/>
    </location>
    <ligand>
        <name>Mn(2+)</name>
        <dbReference type="ChEBI" id="CHEBI:29035"/>
        <label>1</label>
    </ligand>
</feature>
<dbReference type="SUPFAM" id="SSF53649">
    <property type="entry name" value="Alkaline phosphatase-like"/>
    <property type="match status" value="1"/>
</dbReference>
<organism evidence="16 17">
    <name type="scientific">Mariprofundus erugo</name>
    <dbReference type="NCBI Taxonomy" id="2528639"/>
    <lineage>
        <taxon>Bacteria</taxon>
        <taxon>Pseudomonadati</taxon>
        <taxon>Pseudomonadota</taxon>
        <taxon>Candidatius Mariprofundia</taxon>
        <taxon>Mariprofundales</taxon>
        <taxon>Mariprofundaceae</taxon>
        <taxon>Mariprofundus</taxon>
    </lineage>
</organism>
<comment type="catalytic activity">
    <reaction evidence="1">
        <text>(2R)-2-phosphoglycerate = (2R)-3-phosphoglycerate</text>
        <dbReference type="Rhea" id="RHEA:15901"/>
        <dbReference type="ChEBI" id="CHEBI:58272"/>
        <dbReference type="ChEBI" id="CHEBI:58289"/>
        <dbReference type="EC" id="5.4.2.12"/>
    </reaction>
</comment>
<keyword evidence="17" id="KW-1185">Reference proteome</keyword>
<evidence type="ECO:0000313" key="16">
    <source>
        <dbReference type="EMBL" id="TLS69276.1"/>
    </source>
</evidence>
<gene>
    <name evidence="16" type="ORF">FEF65_01025</name>
</gene>
<dbReference type="CDD" id="cd16010">
    <property type="entry name" value="iPGM"/>
    <property type="match status" value="1"/>
</dbReference>
<dbReference type="FunFam" id="3.40.1450.10:FF:000002">
    <property type="entry name" value="2,3-bisphosphoglycerate-independent phosphoglycerate mutase"/>
    <property type="match status" value="1"/>
</dbReference>
<feature type="binding site" evidence="12">
    <location>
        <position position="203"/>
    </location>
    <ligand>
        <name>substrate</name>
    </ligand>
</feature>
<dbReference type="InterPro" id="IPR005995">
    <property type="entry name" value="Pgm_bpd_ind"/>
</dbReference>
<keyword evidence="8 13" id="KW-0464">Manganese</keyword>
<dbReference type="Gene3D" id="3.40.720.10">
    <property type="entry name" value="Alkaline Phosphatase, subunit A"/>
    <property type="match status" value="1"/>
</dbReference>
<comment type="caution">
    <text evidence="16">The sequence shown here is derived from an EMBL/GenBank/DDBJ whole genome shotgun (WGS) entry which is preliminary data.</text>
</comment>
<dbReference type="Proteomes" id="UP000306585">
    <property type="component" value="Unassembled WGS sequence"/>
</dbReference>
<evidence type="ECO:0000259" key="15">
    <source>
        <dbReference type="Pfam" id="PF06415"/>
    </source>
</evidence>
<comment type="pathway">
    <text evidence="4">Carbohydrate degradation; glycolysis; pyruvate from D-glyceraldehyde 3-phosphate: step 3/5.</text>
</comment>
<comment type="similarity">
    <text evidence="5">Belongs to the BPG-independent phosphoglycerate mutase family.</text>
</comment>
<dbReference type="GO" id="GO:0005737">
    <property type="term" value="C:cytoplasm"/>
    <property type="evidence" value="ECO:0007669"/>
    <property type="project" value="InterPro"/>
</dbReference>
<dbReference type="NCBIfam" id="TIGR01307">
    <property type="entry name" value="pgm_bpd_ind"/>
    <property type="match status" value="1"/>
</dbReference>
<evidence type="ECO:0000256" key="3">
    <source>
        <dbReference type="ARBA" id="ARBA00002315"/>
    </source>
</evidence>
<dbReference type="GO" id="GO:0006096">
    <property type="term" value="P:glycolytic process"/>
    <property type="evidence" value="ECO:0007669"/>
    <property type="project" value="UniProtKB-UniRule"/>
</dbReference>
<dbReference type="Pfam" id="PF06415">
    <property type="entry name" value="iPGM_N"/>
    <property type="match status" value="1"/>
</dbReference>